<dbReference type="Proteomes" id="UP000039865">
    <property type="component" value="Unassembled WGS sequence"/>
</dbReference>
<accession>A0A078AJB5</accession>
<evidence type="ECO:0008006" key="4">
    <source>
        <dbReference type="Google" id="ProtNLM"/>
    </source>
</evidence>
<dbReference type="AlphaFoldDB" id="A0A078AJB5"/>
<keyword evidence="1" id="KW-1133">Transmembrane helix</keyword>
<keyword evidence="3" id="KW-1185">Reference proteome</keyword>
<dbReference type="InParanoid" id="A0A078AJB5"/>
<dbReference type="EMBL" id="CCKQ01010879">
    <property type="protein sequence ID" value="CDW82400.1"/>
    <property type="molecule type" value="Genomic_DNA"/>
</dbReference>
<evidence type="ECO:0000313" key="2">
    <source>
        <dbReference type="EMBL" id="CDW82400.1"/>
    </source>
</evidence>
<feature type="transmembrane region" description="Helical" evidence="1">
    <location>
        <begin position="77"/>
        <end position="98"/>
    </location>
</feature>
<keyword evidence="1" id="KW-0472">Membrane</keyword>
<sequence>MIKSTEAVKAQVAMSWLKLKEPKLNYLQSSTKKSNQYKDPEMQPLCKTQVRNMIDKIKILKKNDEEEAETNKFVHNLYLRVAFIAVFIYFCAFSVILLSENAFADRKFVDLNNLPPLYSTIHNTTTQQEQGKIIKTEDDQEFQNKLVNPIRQKAQEILDQTFTAQTNNNLTKVDKVEVVQSENQTTSQSAQDISLIIQDTQNLEQLNKKSDEKEINGLKVIDQEKNNKTSESKI</sequence>
<proteinExistence type="predicted"/>
<reference evidence="2 3" key="1">
    <citation type="submission" date="2014-06" db="EMBL/GenBank/DDBJ databases">
        <authorList>
            <person name="Swart Estienne"/>
        </authorList>
    </citation>
    <scope>NUCLEOTIDE SEQUENCE [LARGE SCALE GENOMIC DNA]</scope>
    <source>
        <strain evidence="2 3">130c</strain>
    </source>
</reference>
<evidence type="ECO:0000313" key="3">
    <source>
        <dbReference type="Proteomes" id="UP000039865"/>
    </source>
</evidence>
<keyword evidence="1" id="KW-0812">Transmembrane</keyword>
<evidence type="ECO:0000256" key="1">
    <source>
        <dbReference type="SAM" id="Phobius"/>
    </source>
</evidence>
<protein>
    <recommendedName>
        <fullName evidence="4">Transmembrane protein</fullName>
    </recommendedName>
</protein>
<organism evidence="2 3">
    <name type="scientific">Stylonychia lemnae</name>
    <name type="common">Ciliate</name>
    <dbReference type="NCBI Taxonomy" id="5949"/>
    <lineage>
        <taxon>Eukaryota</taxon>
        <taxon>Sar</taxon>
        <taxon>Alveolata</taxon>
        <taxon>Ciliophora</taxon>
        <taxon>Intramacronucleata</taxon>
        <taxon>Spirotrichea</taxon>
        <taxon>Stichotrichia</taxon>
        <taxon>Sporadotrichida</taxon>
        <taxon>Oxytrichidae</taxon>
        <taxon>Stylonychinae</taxon>
        <taxon>Stylonychia</taxon>
    </lineage>
</organism>
<gene>
    <name evidence="2" type="primary">Contig4669.g4982</name>
    <name evidence="2" type="ORF">STYLEM_11432</name>
</gene>
<name>A0A078AJB5_STYLE</name>